<dbReference type="Pfam" id="PF13721">
    <property type="entry name" value="SecD-TM1"/>
    <property type="match status" value="1"/>
</dbReference>
<dbReference type="InterPro" id="IPR022813">
    <property type="entry name" value="SecD/SecF_arch_bac"/>
</dbReference>
<dbReference type="RefSeq" id="WP_248207781.1">
    <property type="nucleotide sequence ID" value="NZ_JALNMH010000006.1"/>
</dbReference>
<evidence type="ECO:0000256" key="8">
    <source>
        <dbReference type="ARBA" id="ARBA00023136"/>
    </source>
</evidence>
<dbReference type="Gene3D" id="3.30.70.3400">
    <property type="match status" value="1"/>
</dbReference>
<evidence type="ECO:0000256" key="1">
    <source>
        <dbReference type="ARBA" id="ARBA00004651"/>
    </source>
</evidence>
<dbReference type="Proteomes" id="UP001431449">
    <property type="component" value="Unassembled WGS sequence"/>
</dbReference>
<dbReference type="PANTHER" id="PTHR30081:SF1">
    <property type="entry name" value="PROTEIN TRANSLOCASE SUBUNIT SECD"/>
    <property type="match status" value="1"/>
</dbReference>
<comment type="caution">
    <text evidence="14">The sequence shown here is derived from an EMBL/GenBank/DDBJ whole genome shotgun (WGS) entry which is preliminary data.</text>
</comment>
<dbReference type="InterPro" id="IPR055344">
    <property type="entry name" value="SecD_SecF_C_bact"/>
</dbReference>
<evidence type="ECO:0000256" key="9">
    <source>
        <dbReference type="HAMAP-Rule" id="MF_01463"/>
    </source>
</evidence>
<accession>A0ABT0GGM8</accession>
<protein>
    <recommendedName>
        <fullName evidence="9">Protein translocase subunit SecD</fullName>
    </recommendedName>
</protein>
<keyword evidence="8 9" id="KW-0472">Membrane</keyword>
<keyword evidence="4 9" id="KW-0812">Transmembrane</keyword>
<proteinExistence type="inferred from homology"/>
<evidence type="ECO:0000256" key="2">
    <source>
        <dbReference type="ARBA" id="ARBA00022448"/>
    </source>
</evidence>
<dbReference type="InterPro" id="IPR027398">
    <property type="entry name" value="SecD-TM"/>
</dbReference>
<dbReference type="EMBL" id="JALNMH010000006">
    <property type="protein sequence ID" value="MCK7593695.1"/>
    <property type="molecule type" value="Genomic_DNA"/>
</dbReference>
<dbReference type="Pfam" id="PF22599">
    <property type="entry name" value="SecDF_P1_head"/>
    <property type="match status" value="1"/>
</dbReference>
<dbReference type="HAMAP" id="MF_01463_B">
    <property type="entry name" value="SecD_B"/>
    <property type="match status" value="1"/>
</dbReference>
<dbReference type="InterPro" id="IPR048631">
    <property type="entry name" value="SecD_1st"/>
</dbReference>
<keyword evidence="5 9" id="KW-0653">Protein transport</keyword>
<dbReference type="NCBIfam" id="TIGR01129">
    <property type="entry name" value="secD"/>
    <property type="match status" value="1"/>
</dbReference>
<dbReference type="Pfam" id="PF02355">
    <property type="entry name" value="SecD_SecF_C"/>
    <property type="match status" value="1"/>
</dbReference>
<evidence type="ECO:0000259" key="10">
    <source>
        <dbReference type="Pfam" id="PF02355"/>
    </source>
</evidence>
<keyword evidence="7 9" id="KW-0811">Translocation</keyword>
<feature type="transmembrane region" description="Helical" evidence="9">
    <location>
        <begin position="488"/>
        <end position="507"/>
    </location>
</feature>
<evidence type="ECO:0000313" key="14">
    <source>
        <dbReference type="EMBL" id="MCK7593695.1"/>
    </source>
</evidence>
<comment type="function">
    <text evidence="9">Part of the Sec protein translocase complex. Interacts with the SecYEG preprotein conducting channel. SecDF uses the proton motive force (PMF) to complete protein translocation after the ATP-dependent function of SecA.</text>
</comment>
<dbReference type="Gene3D" id="1.20.1640.10">
    <property type="entry name" value="Multidrug efflux transporter AcrB transmembrane domain"/>
    <property type="match status" value="1"/>
</dbReference>
<keyword evidence="15" id="KW-1185">Reference proteome</keyword>
<keyword evidence="3 9" id="KW-1003">Cell membrane</keyword>
<evidence type="ECO:0000259" key="13">
    <source>
        <dbReference type="Pfam" id="PF22599"/>
    </source>
</evidence>
<sequence length="625" mass="67313">MLDFPRWKYALVLILGLVSVMYAVPNIFPQDDAVQISGNRGAQVDEALKERVLGTLQKADIDFKSVAIEDGSLMVRLETPEAQLAAADALRGELKQRYNVALNLASTVPDWMEAIRATPMVLGLDLQGGVHFLMEVDQKAALEKRETAFADDVRALLRDNDIAYTEVSRDEGGIRIVLRNAEDVGRVGGIIGAEIPELLVEDGGSETELNARIREADLKAIVDNALEQNIGTLRKRVDELGVAEPVILRQGATRIVVQLPGVQDTAQAKKILGATATLEYRAVVGDGVGSAMEAMRTGRVPPDARLYYRRDRAADGSQVPVLLSKRIIASGDQLVDANPGFDPQSGTPMVTVRLNNVGGQRMLDFTTESVGKPMAVVFIERVPETRMVDGKEVRTTRVSEEVISVATINGVFGKNFQTTGLESSAEASELALLLRAGSLAAPVDIVEERVIGPSLGQENIDAGVRAILLGFALVMALMVVYYKLMGVVAVFALFMNLLMLCAVLSFIDATLTMPGIAGIVLTLGMAIDGNVLILERVREELRAGNTPVGSIKAGYERAWTVILDSNITKLIAATALFSFGSGPVRGFAVVLFFGVLTSMFTSVTLSRSIVTLIYGGRKKISRLSL</sequence>
<dbReference type="Pfam" id="PF07549">
    <property type="entry name" value="Sec_GG"/>
    <property type="match status" value="1"/>
</dbReference>
<comment type="subcellular location">
    <subcellularLocation>
        <location evidence="1 9">Cell membrane</location>
        <topology evidence="1 9">Multi-pass membrane protein</topology>
    </subcellularLocation>
</comment>
<reference evidence="14" key="1">
    <citation type="submission" date="2022-04" db="EMBL/GenBank/DDBJ databases">
        <title>Lysobacter sp. CAU 1642 isolated from sea sand.</title>
        <authorList>
            <person name="Kim W."/>
        </authorList>
    </citation>
    <scope>NUCLEOTIDE SEQUENCE</scope>
    <source>
        <strain evidence="14">CAU 1642</strain>
    </source>
</reference>
<evidence type="ECO:0000259" key="12">
    <source>
        <dbReference type="Pfam" id="PF21760"/>
    </source>
</evidence>
<name>A0ABT0GGM8_9GAMM</name>
<evidence type="ECO:0000313" key="15">
    <source>
        <dbReference type="Proteomes" id="UP001431449"/>
    </source>
</evidence>
<feature type="transmembrane region" description="Helical" evidence="9">
    <location>
        <begin position="462"/>
        <end position="481"/>
    </location>
</feature>
<dbReference type="InterPro" id="IPR054384">
    <property type="entry name" value="SecDF_P1_head"/>
</dbReference>
<dbReference type="SUPFAM" id="SSF82866">
    <property type="entry name" value="Multidrug efflux transporter AcrB transmembrane domain"/>
    <property type="match status" value="1"/>
</dbReference>
<dbReference type="Gene3D" id="3.30.70.260">
    <property type="match status" value="1"/>
</dbReference>
<feature type="transmembrane region" description="Helical" evidence="9">
    <location>
        <begin position="586"/>
        <end position="614"/>
    </location>
</feature>
<feature type="domain" description="SecD export protein N-terminal TM" evidence="11">
    <location>
        <begin position="3"/>
        <end position="102"/>
    </location>
</feature>
<evidence type="ECO:0000256" key="3">
    <source>
        <dbReference type="ARBA" id="ARBA00022475"/>
    </source>
</evidence>
<evidence type="ECO:0000259" key="11">
    <source>
        <dbReference type="Pfam" id="PF13721"/>
    </source>
</evidence>
<feature type="domain" description="Protein export membrane protein SecD/SecF C-terminal" evidence="10">
    <location>
        <begin position="444"/>
        <end position="613"/>
    </location>
</feature>
<feature type="transmembrane region" description="Helical" evidence="9">
    <location>
        <begin position="561"/>
        <end position="580"/>
    </location>
</feature>
<evidence type="ECO:0000256" key="4">
    <source>
        <dbReference type="ARBA" id="ARBA00022692"/>
    </source>
</evidence>
<comment type="similarity">
    <text evidence="9">Belongs to the SecD/SecF family. SecD subfamily.</text>
</comment>
<comment type="subunit">
    <text evidence="9">Forms a complex with SecF. Part of the essential Sec protein translocation apparatus which comprises SecA, SecYEG and auxiliary proteins SecDF-YajC and YidC.</text>
</comment>
<keyword evidence="6 9" id="KW-1133">Transmembrane helix</keyword>
<dbReference type="InterPro" id="IPR022646">
    <property type="entry name" value="SecD/SecF_CS"/>
</dbReference>
<keyword evidence="2 9" id="KW-0813">Transport</keyword>
<evidence type="ECO:0000256" key="6">
    <source>
        <dbReference type="ARBA" id="ARBA00022989"/>
    </source>
</evidence>
<dbReference type="PANTHER" id="PTHR30081">
    <property type="entry name" value="PROTEIN-EXPORT MEMBRANE PROTEIN SEC"/>
    <property type="match status" value="1"/>
</dbReference>
<dbReference type="NCBIfam" id="TIGR00916">
    <property type="entry name" value="2A0604s01"/>
    <property type="match status" value="1"/>
</dbReference>
<dbReference type="Gene3D" id="3.30.70.3220">
    <property type="match status" value="1"/>
</dbReference>
<feature type="domain" description="Protein translocase subunit SecDF P1" evidence="12">
    <location>
        <begin position="226"/>
        <end position="283"/>
    </location>
</feature>
<evidence type="ECO:0000256" key="5">
    <source>
        <dbReference type="ARBA" id="ARBA00022927"/>
    </source>
</evidence>
<gene>
    <name evidence="9 14" type="primary">secD</name>
    <name evidence="14" type="ORF">M0G41_08440</name>
</gene>
<dbReference type="Gene3D" id="3.30.1360.200">
    <property type="match status" value="1"/>
</dbReference>
<organism evidence="14 15">
    <name type="scientific">Pseudomarimonas salicorniae</name>
    <dbReference type="NCBI Taxonomy" id="2933270"/>
    <lineage>
        <taxon>Bacteria</taxon>
        <taxon>Pseudomonadati</taxon>
        <taxon>Pseudomonadota</taxon>
        <taxon>Gammaproteobacteria</taxon>
        <taxon>Lysobacterales</taxon>
        <taxon>Lysobacteraceae</taxon>
        <taxon>Pseudomarimonas</taxon>
    </lineage>
</organism>
<dbReference type="InterPro" id="IPR005791">
    <property type="entry name" value="SecD"/>
</dbReference>
<dbReference type="InterPro" id="IPR048634">
    <property type="entry name" value="SecD_SecF_C"/>
</dbReference>
<evidence type="ECO:0000256" key="7">
    <source>
        <dbReference type="ARBA" id="ARBA00023010"/>
    </source>
</evidence>
<feature type="domain" description="SecDF P1 head subdomain" evidence="13">
    <location>
        <begin position="315"/>
        <end position="441"/>
    </location>
</feature>
<comment type="caution">
    <text evidence="9">Lacks conserved residue(s) required for the propagation of feature annotation.</text>
</comment>
<feature type="transmembrane region" description="Helical" evidence="9">
    <location>
        <begin position="513"/>
        <end position="534"/>
    </location>
</feature>
<dbReference type="Pfam" id="PF21760">
    <property type="entry name" value="SecD_1st"/>
    <property type="match status" value="1"/>
</dbReference>